<evidence type="ECO:0000256" key="3">
    <source>
        <dbReference type="ARBA" id="ARBA00022679"/>
    </source>
</evidence>
<reference evidence="9 10" key="1">
    <citation type="submission" date="2016-11" db="EMBL/GenBank/DDBJ databases">
        <authorList>
            <person name="Jaros S."/>
            <person name="Januszkiewicz K."/>
            <person name="Wedrychowicz H."/>
        </authorList>
    </citation>
    <scope>NUCLEOTIDE SEQUENCE [LARGE SCALE GENOMIC DNA]</scope>
    <source>
        <strain evidence="9 10">DSM 21986</strain>
    </source>
</reference>
<keyword evidence="5" id="KW-0456">Lyase</keyword>
<dbReference type="GO" id="GO:0009088">
    <property type="term" value="P:threonine biosynthetic process"/>
    <property type="evidence" value="ECO:0007669"/>
    <property type="project" value="UniProtKB-UniRule"/>
</dbReference>
<dbReference type="RefSeq" id="WP_073060089.1">
    <property type="nucleotide sequence ID" value="NZ_FQUS01000004.1"/>
</dbReference>
<sequence length="567" mass="62608">MATATTGYTLKCVPNGHPNSEEETTTYCTECGSVLRVDYDQPSEDLQYPLKNILPDPLKTHPTALKRLGRLSETYGADLWTKLEFEHPTGCFKDRGSYIEVQKARELEADAICLASTGNMAASVAAYACYFNIPCFVFVPEKTTEAKLAQATIFDANIIRIKGSFSTCEQLCREFAKSGNYYLAGDFVFREEGQKSFTYELVDQGGSDMDYIFIPVGCGTNFSAIFKGYKEMREGGLIDRIPKLVAIQPDQSSPVVEGIFKKEKIVKEQVQTMASSVAVPDPVDFYKVLEGIDQSEGMAFTVSEDEILDALKELAVTEGDFVEPAGALPLAAFKKHNEQFSGKKCLFVATGTGFKDTQVVTKHSLNSPVLSADLKKVISYVNSGFIGMQKKSWGKSRDTFMANLKMDKEHEQLYNDYVSKINKKGKTLSNNEIEVLQSLIFDEDTDLKYPVEVLDYKLIMRKHGLVQATVKLSLEGREVVSESKGVGPIDAVLTAIRTETDNVFPLVVENHEIDILSPDTDSLVTVTLTLRNGEQQWVSKGASPDTLEAVIQAFTKGLAIAMKGSHV</sequence>
<protein>
    <recommendedName>
        <fullName evidence="6">Threonine synthase</fullName>
        <ecNumber evidence="6">4.2.3.1</ecNumber>
    </recommendedName>
</protein>
<name>A0A1M4XBR6_9BACT</name>
<keyword evidence="10" id="KW-1185">Reference proteome</keyword>
<dbReference type="GO" id="GO:0004794">
    <property type="term" value="F:threonine deaminase activity"/>
    <property type="evidence" value="ECO:0007669"/>
    <property type="project" value="TreeGrafter"/>
</dbReference>
<feature type="modified residue" description="N6-(pyridoxal phosphate)lysine" evidence="7">
    <location>
        <position position="93"/>
    </location>
</feature>
<dbReference type="InterPro" id="IPR036230">
    <property type="entry name" value="LeuA_allosteric_dom_sf"/>
</dbReference>
<evidence type="ECO:0000256" key="4">
    <source>
        <dbReference type="ARBA" id="ARBA00022898"/>
    </source>
</evidence>
<dbReference type="PANTHER" id="PTHR48078">
    <property type="entry name" value="THREONINE DEHYDRATASE, MITOCHONDRIAL-RELATED"/>
    <property type="match status" value="1"/>
</dbReference>
<dbReference type="GO" id="GO:0006565">
    <property type="term" value="P:L-serine catabolic process"/>
    <property type="evidence" value="ECO:0007669"/>
    <property type="project" value="TreeGrafter"/>
</dbReference>
<dbReference type="GO" id="GO:0009097">
    <property type="term" value="P:isoleucine biosynthetic process"/>
    <property type="evidence" value="ECO:0007669"/>
    <property type="project" value="TreeGrafter"/>
</dbReference>
<dbReference type="EMBL" id="FQUS01000004">
    <property type="protein sequence ID" value="SHE90881.1"/>
    <property type="molecule type" value="Genomic_DNA"/>
</dbReference>
<comment type="similarity">
    <text evidence="2">Belongs to the threonine synthase family.</text>
</comment>
<proteinExistence type="inferred from homology"/>
<evidence type="ECO:0000256" key="5">
    <source>
        <dbReference type="ARBA" id="ARBA00023239"/>
    </source>
</evidence>
<dbReference type="Proteomes" id="UP000184041">
    <property type="component" value="Unassembled WGS sequence"/>
</dbReference>
<dbReference type="InterPro" id="IPR004450">
    <property type="entry name" value="Thr_synthase-like"/>
</dbReference>
<gene>
    <name evidence="9" type="ORF">SAMN05443144_10483</name>
</gene>
<dbReference type="InterPro" id="IPR036052">
    <property type="entry name" value="TrpB-like_PALP_sf"/>
</dbReference>
<keyword evidence="4 7" id="KW-0663">Pyridoxal phosphate</keyword>
<feature type="domain" description="2-isopropylmalate synthase LeuA allosteric (dimerisation)" evidence="8">
    <location>
        <begin position="427"/>
        <end position="562"/>
    </location>
</feature>
<dbReference type="PANTHER" id="PTHR48078:SF6">
    <property type="entry name" value="L-THREONINE DEHYDRATASE CATABOLIC TDCB"/>
    <property type="match status" value="1"/>
</dbReference>
<dbReference type="Gene3D" id="3.40.50.1100">
    <property type="match status" value="2"/>
</dbReference>
<dbReference type="AlphaFoldDB" id="A0A1M4XBR6"/>
<dbReference type="EC" id="4.2.3.1" evidence="6"/>
<dbReference type="NCBIfam" id="TIGR00260">
    <property type="entry name" value="thrC"/>
    <property type="match status" value="1"/>
</dbReference>
<accession>A0A1M4XBR6</accession>
<dbReference type="SMART" id="SM00917">
    <property type="entry name" value="LeuA_dimer"/>
    <property type="match status" value="1"/>
</dbReference>
<dbReference type="GO" id="GO:0003852">
    <property type="term" value="F:2-isopropylmalate synthase activity"/>
    <property type="evidence" value="ECO:0007669"/>
    <property type="project" value="InterPro"/>
</dbReference>
<dbReference type="GO" id="GO:0006567">
    <property type="term" value="P:L-threonine catabolic process"/>
    <property type="evidence" value="ECO:0007669"/>
    <property type="project" value="TreeGrafter"/>
</dbReference>
<evidence type="ECO:0000256" key="6">
    <source>
        <dbReference type="NCBIfam" id="TIGR00260"/>
    </source>
</evidence>
<keyword evidence="3" id="KW-0808">Transferase</keyword>
<dbReference type="SUPFAM" id="SSF53686">
    <property type="entry name" value="Tryptophan synthase beta subunit-like PLP-dependent enzymes"/>
    <property type="match status" value="1"/>
</dbReference>
<dbReference type="InterPro" id="IPR001926">
    <property type="entry name" value="TrpB-like_PALP"/>
</dbReference>
<dbReference type="SUPFAM" id="SSF110921">
    <property type="entry name" value="2-isopropylmalate synthase LeuA, allosteric (dimerisation) domain"/>
    <property type="match status" value="1"/>
</dbReference>
<evidence type="ECO:0000313" key="9">
    <source>
        <dbReference type="EMBL" id="SHE90881.1"/>
    </source>
</evidence>
<evidence type="ECO:0000256" key="7">
    <source>
        <dbReference type="PIRSR" id="PIRSR604450-51"/>
    </source>
</evidence>
<evidence type="ECO:0000256" key="2">
    <source>
        <dbReference type="ARBA" id="ARBA00005517"/>
    </source>
</evidence>
<dbReference type="InterPro" id="IPR050147">
    <property type="entry name" value="Ser/Thr_Dehydratase"/>
</dbReference>
<dbReference type="GO" id="GO:0004795">
    <property type="term" value="F:threonine synthase activity"/>
    <property type="evidence" value="ECO:0007669"/>
    <property type="project" value="UniProtKB-UniRule"/>
</dbReference>
<dbReference type="OrthoDB" id="9778118at2"/>
<dbReference type="GO" id="GO:0003941">
    <property type="term" value="F:L-serine ammonia-lyase activity"/>
    <property type="evidence" value="ECO:0007669"/>
    <property type="project" value="TreeGrafter"/>
</dbReference>
<evidence type="ECO:0000313" key="10">
    <source>
        <dbReference type="Proteomes" id="UP000184041"/>
    </source>
</evidence>
<dbReference type="STRING" id="1194090.SAMN05443144_10483"/>
<dbReference type="InterPro" id="IPR013709">
    <property type="entry name" value="2-isopropylmalate_synth_dimer"/>
</dbReference>
<dbReference type="GO" id="GO:0009098">
    <property type="term" value="P:L-leucine biosynthetic process"/>
    <property type="evidence" value="ECO:0007669"/>
    <property type="project" value="InterPro"/>
</dbReference>
<dbReference type="Pfam" id="PF00291">
    <property type="entry name" value="PALP"/>
    <property type="match status" value="1"/>
</dbReference>
<dbReference type="Pfam" id="PF08502">
    <property type="entry name" value="LeuA_dimer"/>
    <property type="match status" value="1"/>
</dbReference>
<comment type="cofactor">
    <cofactor evidence="1 7">
        <name>pyridoxal 5'-phosphate</name>
        <dbReference type="ChEBI" id="CHEBI:597326"/>
    </cofactor>
</comment>
<evidence type="ECO:0000256" key="1">
    <source>
        <dbReference type="ARBA" id="ARBA00001933"/>
    </source>
</evidence>
<evidence type="ECO:0000259" key="8">
    <source>
        <dbReference type="SMART" id="SM00917"/>
    </source>
</evidence>
<dbReference type="Gene3D" id="3.30.160.270">
    <property type="match status" value="1"/>
</dbReference>
<organism evidence="9 10">
    <name type="scientific">Fodinibius roseus</name>
    <dbReference type="NCBI Taxonomy" id="1194090"/>
    <lineage>
        <taxon>Bacteria</taxon>
        <taxon>Pseudomonadati</taxon>
        <taxon>Balneolota</taxon>
        <taxon>Balneolia</taxon>
        <taxon>Balneolales</taxon>
        <taxon>Balneolaceae</taxon>
        <taxon>Fodinibius</taxon>
    </lineage>
</organism>